<evidence type="ECO:0000256" key="6">
    <source>
        <dbReference type="SAM" id="Phobius"/>
    </source>
</evidence>
<keyword evidence="5 6" id="KW-0472">Membrane</keyword>
<evidence type="ECO:0000256" key="2">
    <source>
        <dbReference type="ARBA" id="ARBA00005648"/>
    </source>
</evidence>
<accession>A0ABP1FK04</accession>
<sequence>MKLKSFSRLSAYARAESHLVQQTAFGAAVTLTGVILAVILFSNELAEYLKPFSLQTQMSVDTSRIHYIRLSFNLTYPALPCQVLSLDAADTTGEHAAHSSFASNGEIHKIRLSPEGQRIGLGEYIPPLRYGFMLSRPRQDPSEYDVNKAMDGHEGCNIYGWLDLQRVAGSFRISVHIEDFFQLAKTQESIAQALQTQLEHMDGGMHAVQLQADTTSINSSHIIHRVSFGPTYPGQINPLDGFERIVEKEAGTFKYFLKIVPTEYVNLRGKSTKTNQYSVTEYDTIVHKGEMQMPSVMFMYDMSPISVTITETRKSFAHLLVRFCAVVGGVFAVTGMLDRWVHKLVTAVVKA</sequence>
<evidence type="ECO:0000256" key="3">
    <source>
        <dbReference type="ARBA" id="ARBA00022692"/>
    </source>
</evidence>
<feature type="domain" description="Endoplasmic reticulum vesicle transporter C-terminal" evidence="7">
    <location>
        <begin position="149"/>
        <end position="338"/>
    </location>
</feature>
<evidence type="ECO:0000259" key="7">
    <source>
        <dbReference type="Pfam" id="PF07970"/>
    </source>
</evidence>
<reference evidence="9 10" key="1">
    <citation type="submission" date="2024-06" db="EMBL/GenBank/DDBJ databases">
        <authorList>
            <person name="Kraege A."/>
            <person name="Thomma B."/>
        </authorList>
    </citation>
    <scope>NUCLEOTIDE SEQUENCE [LARGE SCALE GENOMIC DNA]</scope>
</reference>
<dbReference type="InterPro" id="IPR045888">
    <property type="entry name" value="Erv"/>
</dbReference>
<evidence type="ECO:0000313" key="9">
    <source>
        <dbReference type="EMBL" id="CAL5218347.1"/>
    </source>
</evidence>
<evidence type="ECO:0000256" key="5">
    <source>
        <dbReference type="ARBA" id="ARBA00023136"/>
    </source>
</evidence>
<evidence type="ECO:0000313" key="10">
    <source>
        <dbReference type="Proteomes" id="UP001497392"/>
    </source>
</evidence>
<gene>
    <name evidence="9" type="primary">g7</name>
    <name evidence="9" type="ORF">VP750_LOCUS6</name>
</gene>
<dbReference type="PANTHER" id="PTHR10984">
    <property type="entry name" value="ENDOPLASMIC RETICULUM-GOLGI INTERMEDIATE COMPARTMENT PROTEIN"/>
    <property type="match status" value="1"/>
</dbReference>
<comment type="caution">
    <text evidence="9">The sequence shown here is derived from an EMBL/GenBank/DDBJ whole genome shotgun (WGS) entry which is preliminary data.</text>
</comment>
<evidence type="ECO:0000256" key="1">
    <source>
        <dbReference type="ARBA" id="ARBA00004141"/>
    </source>
</evidence>
<organism evidence="9 10">
    <name type="scientific">Coccomyxa viridis</name>
    <dbReference type="NCBI Taxonomy" id="1274662"/>
    <lineage>
        <taxon>Eukaryota</taxon>
        <taxon>Viridiplantae</taxon>
        <taxon>Chlorophyta</taxon>
        <taxon>core chlorophytes</taxon>
        <taxon>Trebouxiophyceae</taxon>
        <taxon>Trebouxiophyceae incertae sedis</taxon>
        <taxon>Coccomyxaceae</taxon>
        <taxon>Coccomyxa</taxon>
    </lineage>
</organism>
<keyword evidence="10" id="KW-1185">Reference proteome</keyword>
<feature type="transmembrane region" description="Helical" evidence="6">
    <location>
        <begin position="20"/>
        <end position="41"/>
    </location>
</feature>
<dbReference type="Pfam" id="PF13850">
    <property type="entry name" value="ERGIC_N"/>
    <property type="match status" value="1"/>
</dbReference>
<feature type="domain" description="Endoplasmic reticulum vesicle transporter N-terminal" evidence="8">
    <location>
        <begin position="7"/>
        <end position="95"/>
    </location>
</feature>
<dbReference type="Pfam" id="PF07970">
    <property type="entry name" value="COPIIcoated_ERV"/>
    <property type="match status" value="1"/>
</dbReference>
<dbReference type="PANTHER" id="PTHR10984:SF25">
    <property type="entry name" value="ENDOPLASMIC RETICULUM-GOLGI INTERMEDIATE COMPARTMENT PROTEIN 3"/>
    <property type="match status" value="1"/>
</dbReference>
<comment type="subcellular location">
    <subcellularLocation>
        <location evidence="1">Membrane</location>
        <topology evidence="1">Multi-pass membrane protein</topology>
    </subcellularLocation>
</comment>
<name>A0ABP1FK04_9CHLO</name>
<protein>
    <submittedName>
        <fullName evidence="9">G7 protein</fullName>
    </submittedName>
</protein>
<feature type="transmembrane region" description="Helical" evidence="6">
    <location>
        <begin position="319"/>
        <end position="337"/>
    </location>
</feature>
<comment type="similarity">
    <text evidence="2">Belongs to the ERGIC family.</text>
</comment>
<dbReference type="EMBL" id="CAXHTA020000001">
    <property type="protein sequence ID" value="CAL5218347.1"/>
    <property type="molecule type" value="Genomic_DNA"/>
</dbReference>
<evidence type="ECO:0000256" key="4">
    <source>
        <dbReference type="ARBA" id="ARBA00022989"/>
    </source>
</evidence>
<keyword evidence="4 6" id="KW-1133">Transmembrane helix</keyword>
<dbReference type="InterPro" id="IPR012936">
    <property type="entry name" value="Erv_C"/>
</dbReference>
<evidence type="ECO:0000259" key="8">
    <source>
        <dbReference type="Pfam" id="PF13850"/>
    </source>
</evidence>
<proteinExistence type="inferred from homology"/>
<dbReference type="InterPro" id="IPR039542">
    <property type="entry name" value="Erv_N"/>
</dbReference>
<dbReference type="Proteomes" id="UP001497392">
    <property type="component" value="Unassembled WGS sequence"/>
</dbReference>
<keyword evidence="3 6" id="KW-0812">Transmembrane</keyword>